<evidence type="ECO:0000313" key="3">
    <source>
        <dbReference type="Proteomes" id="UP000537161"/>
    </source>
</evidence>
<keyword evidence="3" id="KW-1185">Reference proteome</keyword>
<organism evidence="2 3">
    <name type="scientific">Sphingopyxis panaciterrulae</name>
    <dbReference type="NCBI Taxonomy" id="462372"/>
    <lineage>
        <taxon>Bacteria</taxon>
        <taxon>Pseudomonadati</taxon>
        <taxon>Pseudomonadota</taxon>
        <taxon>Alphaproteobacteria</taxon>
        <taxon>Sphingomonadales</taxon>
        <taxon>Sphingomonadaceae</taxon>
        <taxon>Sphingopyxis</taxon>
    </lineage>
</organism>
<dbReference type="Proteomes" id="UP000537161">
    <property type="component" value="Unassembled WGS sequence"/>
</dbReference>
<protein>
    <submittedName>
        <fullName evidence="2">Uncharacterized protein</fullName>
    </submittedName>
</protein>
<dbReference type="AlphaFoldDB" id="A0A7W9EQ40"/>
<proteinExistence type="predicted"/>
<comment type="caution">
    <text evidence="2">The sequence shown here is derived from an EMBL/GenBank/DDBJ whole genome shotgun (WGS) entry which is preliminary data.</text>
</comment>
<evidence type="ECO:0000256" key="1">
    <source>
        <dbReference type="SAM" id="MobiDB-lite"/>
    </source>
</evidence>
<evidence type="ECO:0000313" key="2">
    <source>
        <dbReference type="EMBL" id="MBB5706258.1"/>
    </source>
</evidence>
<accession>A0A7W9EQ40</accession>
<dbReference type="RefSeq" id="WP_184097023.1">
    <property type="nucleotide sequence ID" value="NZ_JACIJH010000003.1"/>
</dbReference>
<feature type="compositionally biased region" description="Acidic residues" evidence="1">
    <location>
        <begin position="115"/>
        <end position="132"/>
    </location>
</feature>
<feature type="region of interest" description="Disordered" evidence="1">
    <location>
        <begin position="109"/>
        <end position="132"/>
    </location>
</feature>
<name>A0A7W9EQ40_9SPHN</name>
<reference evidence="2 3" key="1">
    <citation type="submission" date="2020-08" db="EMBL/GenBank/DDBJ databases">
        <title>Genomic Encyclopedia of Type Strains, Phase IV (KMG-IV): sequencing the most valuable type-strain genomes for metagenomic binning, comparative biology and taxonomic classification.</title>
        <authorList>
            <person name="Goeker M."/>
        </authorList>
    </citation>
    <scope>NUCLEOTIDE SEQUENCE [LARGE SCALE GENOMIC DNA]</scope>
    <source>
        <strain evidence="2 3">DSM 27163</strain>
    </source>
</reference>
<gene>
    <name evidence="2" type="ORF">FHR21_001602</name>
</gene>
<sequence>MGPSRTRLINAARRSMLQRSQLRRKLGVARDAFAPAALVGRAKYRIGETVDDTAQAMRDEFRRNRLPIALAAVAGTIWLLREPIKTHAPRFGRKLRDLADATLDRLRPDIHDETADAADDEPLMEEDDETPR</sequence>
<dbReference type="EMBL" id="JACIJH010000003">
    <property type="protein sequence ID" value="MBB5706258.1"/>
    <property type="molecule type" value="Genomic_DNA"/>
</dbReference>